<evidence type="ECO:0000313" key="4">
    <source>
        <dbReference type="Proteomes" id="UP000286063"/>
    </source>
</evidence>
<evidence type="ECO:0000313" key="3">
    <source>
        <dbReference type="EMBL" id="RGY21313.1"/>
    </source>
</evidence>
<dbReference type="InterPro" id="IPR057155">
    <property type="entry name" value="DUF7833"/>
</dbReference>
<accession>A0A413ITS5</accession>
<dbReference type="PANTHER" id="PTHR39196:SF1">
    <property type="entry name" value="PRIMOSOME, DNAD SUBUNIT"/>
    <property type="match status" value="1"/>
</dbReference>
<evidence type="ECO:0000259" key="1">
    <source>
        <dbReference type="Pfam" id="PF14297"/>
    </source>
</evidence>
<comment type="caution">
    <text evidence="3">The sequence shown here is derived from an EMBL/GenBank/DDBJ whole genome shotgun (WGS) entry which is preliminary data.</text>
</comment>
<dbReference type="EMBL" id="QSCR01000001">
    <property type="protein sequence ID" value="RGY21313.1"/>
    <property type="molecule type" value="Genomic_DNA"/>
</dbReference>
<protein>
    <submittedName>
        <fullName evidence="3">DUF4373 domain-containing protein</fullName>
    </submittedName>
</protein>
<name>A0A413ITS5_9BACT</name>
<dbReference type="Proteomes" id="UP000286063">
    <property type="component" value="Unassembled WGS sequence"/>
</dbReference>
<proteinExistence type="predicted"/>
<dbReference type="Pfam" id="PF25200">
    <property type="entry name" value="DUF7833"/>
    <property type="match status" value="1"/>
</dbReference>
<sequence>MARPEEYGLKYFSFDVDFFTDEKIEAISGEFGIKGEIAAIKLLCAVYRNGYFIEWNEMLKMKLLRNLPGVSPELLDQIINRLVKWGFFDEHLFNSVKILTSRGIQKRYFEAVKRRKLSCELPYILVNATKCTINVDNNHASTTINVNNNPTNKSKVNNIPPISPLVDPNEYVELSKLKDHVINFEQAWYENIAMNRRLSPGSIIKWLETFFSEQEMNGETERSLKDIKKHFNNWLRNQLDNDRKEVKNATDDRVY</sequence>
<feature type="domain" description="DUF7833" evidence="2">
    <location>
        <begin position="186"/>
        <end position="236"/>
    </location>
</feature>
<dbReference type="OrthoDB" id="1047417at2"/>
<evidence type="ECO:0000259" key="2">
    <source>
        <dbReference type="Pfam" id="PF25200"/>
    </source>
</evidence>
<dbReference type="InterPro" id="IPR025400">
    <property type="entry name" value="Lin1244/Lin1753-like_N"/>
</dbReference>
<organism evidence="3 4">
    <name type="scientific">Butyricimonas virosa</name>
    <dbReference type="NCBI Taxonomy" id="544645"/>
    <lineage>
        <taxon>Bacteria</taxon>
        <taxon>Pseudomonadati</taxon>
        <taxon>Bacteroidota</taxon>
        <taxon>Bacteroidia</taxon>
        <taxon>Bacteroidales</taxon>
        <taxon>Odoribacteraceae</taxon>
        <taxon>Butyricimonas</taxon>
    </lineage>
</organism>
<dbReference type="AlphaFoldDB" id="A0A413ITS5"/>
<feature type="domain" description="Lin1244/Lin1753-like N-terminal" evidence="1">
    <location>
        <begin position="11"/>
        <end position="104"/>
    </location>
</feature>
<dbReference type="Pfam" id="PF14297">
    <property type="entry name" value="Lin1244_N"/>
    <property type="match status" value="1"/>
</dbReference>
<reference evidence="3 4" key="1">
    <citation type="submission" date="2018-08" db="EMBL/GenBank/DDBJ databases">
        <title>A genome reference for cultivated species of the human gut microbiota.</title>
        <authorList>
            <person name="Zou Y."/>
            <person name="Xue W."/>
            <person name="Luo G."/>
        </authorList>
    </citation>
    <scope>NUCLEOTIDE SEQUENCE [LARGE SCALE GENOMIC DNA]</scope>
    <source>
        <strain evidence="3 4">OF02-7</strain>
    </source>
</reference>
<dbReference type="RefSeq" id="WP_117774456.1">
    <property type="nucleotide sequence ID" value="NZ_QSCR01000001.1"/>
</dbReference>
<gene>
    <name evidence="3" type="ORF">DXA50_00220</name>
</gene>
<dbReference type="PANTHER" id="PTHR39196">
    <property type="entry name" value="PRIMOSOME, DNAD SUBUNIT"/>
    <property type="match status" value="1"/>
</dbReference>